<keyword evidence="8" id="KW-1185">Reference proteome</keyword>
<protein>
    <recommendedName>
        <fullName evidence="6">ZZ-type domain-containing protein</fullName>
    </recommendedName>
</protein>
<evidence type="ECO:0000313" key="8">
    <source>
        <dbReference type="Proteomes" id="UP001265746"/>
    </source>
</evidence>
<feature type="compositionally biased region" description="Polar residues" evidence="5">
    <location>
        <begin position="1031"/>
        <end position="1054"/>
    </location>
</feature>
<evidence type="ECO:0000313" key="7">
    <source>
        <dbReference type="EMBL" id="KAK2605631.1"/>
    </source>
</evidence>
<feature type="compositionally biased region" description="Pro residues" evidence="5">
    <location>
        <begin position="1017"/>
        <end position="1030"/>
    </location>
</feature>
<evidence type="ECO:0000256" key="4">
    <source>
        <dbReference type="PROSITE-ProRule" id="PRU00228"/>
    </source>
</evidence>
<feature type="compositionally biased region" description="Basic and acidic residues" evidence="5">
    <location>
        <begin position="620"/>
        <end position="633"/>
    </location>
</feature>
<keyword evidence="1" id="KW-0479">Metal-binding</keyword>
<feature type="compositionally biased region" description="Polar residues" evidence="5">
    <location>
        <begin position="1099"/>
        <end position="1136"/>
    </location>
</feature>
<name>A0AAD9W2K6_PHOAM</name>
<proteinExistence type="predicted"/>
<dbReference type="EMBL" id="JAUJFL010000004">
    <property type="protein sequence ID" value="KAK2605631.1"/>
    <property type="molecule type" value="Genomic_DNA"/>
</dbReference>
<evidence type="ECO:0000256" key="2">
    <source>
        <dbReference type="ARBA" id="ARBA00022771"/>
    </source>
</evidence>
<evidence type="ECO:0000256" key="3">
    <source>
        <dbReference type="ARBA" id="ARBA00022833"/>
    </source>
</evidence>
<evidence type="ECO:0000256" key="5">
    <source>
        <dbReference type="SAM" id="MobiDB-lite"/>
    </source>
</evidence>
<feature type="compositionally biased region" description="Gly residues" evidence="5">
    <location>
        <begin position="999"/>
        <end position="1011"/>
    </location>
</feature>
<feature type="compositionally biased region" description="Low complexity" evidence="5">
    <location>
        <begin position="1079"/>
        <end position="1098"/>
    </location>
</feature>
<feature type="region of interest" description="Disordered" evidence="5">
    <location>
        <begin position="620"/>
        <end position="642"/>
    </location>
</feature>
<comment type="caution">
    <text evidence="7">The sequence shown here is derived from an EMBL/GenBank/DDBJ whole genome shotgun (WGS) entry which is preliminary data.</text>
</comment>
<dbReference type="GO" id="GO:0008270">
    <property type="term" value="F:zinc ion binding"/>
    <property type="evidence" value="ECO:0007669"/>
    <property type="project" value="UniProtKB-KW"/>
</dbReference>
<feature type="region of interest" description="Disordered" evidence="5">
    <location>
        <begin position="824"/>
        <end position="847"/>
    </location>
</feature>
<feature type="region of interest" description="Disordered" evidence="5">
    <location>
        <begin position="995"/>
        <end position="1136"/>
    </location>
</feature>
<gene>
    <name evidence="7" type="ORF">N8I77_008456</name>
</gene>
<evidence type="ECO:0000256" key="1">
    <source>
        <dbReference type="ARBA" id="ARBA00022723"/>
    </source>
</evidence>
<dbReference type="AlphaFoldDB" id="A0AAD9W2K6"/>
<organism evidence="7 8">
    <name type="scientific">Phomopsis amygdali</name>
    <name type="common">Fusicoccum amygdali</name>
    <dbReference type="NCBI Taxonomy" id="1214568"/>
    <lineage>
        <taxon>Eukaryota</taxon>
        <taxon>Fungi</taxon>
        <taxon>Dikarya</taxon>
        <taxon>Ascomycota</taxon>
        <taxon>Pezizomycotina</taxon>
        <taxon>Sordariomycetes</taxon>
        <taxon>Sordariomycetidae</taxon>
        <taxon>Diaporthales</taxon>
        <taxon>Diaporthaceae</taxon>
        <taxon>Diaporthe</taxon>
    </lineage>
</organism>
<dbReference type="InterPro" id="IPR000433">
    <property type="entry name" value="Znf_ZZ"/>
</dbReference>
<keyword evidence="2 4" id="KW-0863">Zinc-finger</keyword>
<evidence type="ECO:0000259" key="6">
    <source>
        <dbReference type="PROSITE" id="PS50135"/>
    </source>
</evidence>
<keyword evidence="3" id="KW-0862">Zinc</keyword>
<accession>A0AAD9W2K6</accession>
<feature type="domain" description="ZZ-type" evidence="6">
    <location>
        <begin position="337"/>
        <end position="395"/>
    </location>
</feature>
<feature type="compositionally biased region" description="Basic and acidic residues" evidence="5">
    <location>
        <begin position="1055"/>
        <end position="1078"/>
    </location>
</feature>
<sequence length="1136" mass="124781">MTQLVAIELVQHDSPTMGLHDTFDFDEAAYRAKCAERPTIKLQEEEIRKLRQHFAASASMGIGLSHAVQTAGLTLGVSAFALRRYYVAKEKLAIIREELTKRGVPLHDMTKRDAFIPLGTSAVGLGVGAGISHLVAGAITAPDVPVPGPHGGSLAMHYIQGDPEAAAHGFAQGMADQANAVGQAAHGALLGHGAGQVMNEAFNENVSGHAVGYAAGIMAAKKMEEMLAECIGEAVFAYAMEKLLDPEIKVEMKLKGKCSRLQGPLGQFCRGCGESIRHGKFAHCCEETDDFDLCLKCREGGTSCECSENEMKTMQKSVAGDVLASEKGDARRRLANVSELRCAPCQRLITQGRYYYCPECSDDTDFDMCEDCYRQGQTCQSPDTHRLYVYLRANVDRPHPDFATDGIACTGCQTKIKQGPFYFCEKCGDDAGICDRCYEMDKTCRDTSHVLTRYVVYKGEKNISKQFTEKDCCQFCKEQLGGGVFYCCSKCNKGCYDVCSTCYIRGAGCQDRTHSLLRCTPAGPAKQPKDYLKDLFSENSKEQVKSYLNETRSRINLRHNITTTMPLPDVLMQRVDEYVDSLAPQIQPRIASEIDIFQKKTIDSLEDQVVDAFRSLFDKDKGHSQDGSRRLDDSPPDAYGGQSLPFADEIAKLTRSFIQITDEAGDDLRDIFDLTEGRGGGSGGTQSRGIGQTDSFSGGAKGFLSAAMNAVQDHLDNDSGPGGGKKFELDGLLGVLSDTVKDAARNPEEKARVISPEIKEKVGAKLREQHAPIAEQFTRIALDHIKRWLRGNTSTRDLGDGVKGEFEDQVKDIVKGIGGLFGNKKHSDEGSSRGIGDRDGDDGGSSGGFSKVISDKLSTGLAKVHRDVRLEFRTVLGAIEKQLFELLPDEFQRPLEKILGGNPFDSQLDRDAGSQADRGFGDDIKVKLVNKIRGLVRKVQETLRESILGLVNGGHRKFERESWVFVQNMVEQKVQKYLPKVKITVPDDIGNEGVSVGAVAGGAQPGGGHQSSGGHQPTPPTQGNYPPPPSQDQYGGQAPSHQSYNPSHHQQSQEYRPDQHQPPEYRPQEYQPHQEYRPDQYQPQQQHQPEQYHSNQQQGYGHNQSYGQSQNYGHNQGYGDNSNYGYQQGHSNSPPY</sequence>
<feature type="compositionally biased region" description="Basic and acidic residues" evidence="5">
    <location>
        <begin position="825"/>
        <end position="838"/>
    </location>
</feature>
<reference evidence="7" key="1">
    <citation type="submission" date="2023-06" db="EMBL/GenBank/DDBJ databases">
        <authorList>
            <person name="Noh H."/>
        </authorList>
    </citation>
    <scope>NUCLEOTIDE SEQUENCE</scope>
    <source>
        <strain evidence="7">DUCC20226</strain>
    </source>
</reference>
<dbReference type="Proteomes" id="UP001265746">
    <property type="component" value="Unassembled WGS sequence"/>
</dbReference>
<dbReference type="PROSITE" id="PS50135">
    <property type="entry name" value="ZF_ZZ_2"/>
    <property type="match status" value="1"/>
</dbReference>
<dbReference type="SUPFAM" id="SSF57850">
    <property type="entry name" value="RING/U-box"/>
    <property type="match status" value="2"/>
</dbReference>